<accession>A0A9D9D8T5</accession>
<feature type="domain" description="DUF2357" evidence="1">
    <location>
        <begin position="28"/>
        <end position="122"/>
    </location>
</feature>
<dbReference type="InterPro" id="IPR018633">
    <property type="entry name" value="DUF2357"/>
</dbReference>
<dbReference type="EMBL" id="JADING010000029">
    <property type="protein sequence ID" value="MBO8414060.1"/>
    <property type="molecule type" value="Genomic_DNA"/>
</dbReference>
<dbReference type="AlphaFoldDB" id="A0A9D9D8T5"/>
<protein>
    <submittedName>
        <fullName evidence="2">DUF2357 domain-containing protein</fullName>
    </submittedName>
</protein>
<reference evidence="2" key="1">
    <citation type="submission" date="2020-10" db="EMBL/GenBank/DDBJ databases">
        <authorList>
            <person name="Gilroy R."/>
        </authorList>
    </citation>
    <scope>NUCLEOTIDE SEQUENCE</scope>
    <source>
        <strain evidence="2">1748</strain>
    </source>
</reference>
<gene>
    <name evidence="2" type="ORF">IAC78_01060</name>
</gene>
<sequence length="387" mass="45429">MSLKKAISKENSIQVYDNFSINSYFQEVEKLLVHIYNIIFSPKLDLTKKEEIVRTDKRYRADKKDMLRSYREVRFYKVNNNKVNLERIYSYSYEEDIDTYENRFLVYVVRKIYKRLISLSKMSYYLSPYKLGIKGKLGYEKYGSYSQLLSFRSAPLDNVIDYDRNKLRKLISSVSLILSSSLFKRVKYLEDLEIHLTNIISSSEDYLAIYRFYLSALDTDARFLNKLIRKLKDGLEAKSTKHKDGKESYYDSLLRFEDTTYLIDGFTYKLNGMTDQISLTVSFGYSRINYTLKFDINSFLPYLELTYLDKVRKISLSEVSDYSSIVTSLAYTLPYIENICPICGSESSSNHCLSCNARYLLIEKKGEKLAWIYNLPFIKLGGEGDDF</sequence>
<proteinExistence type="predicted"/>
<dbReference type="Proteomes" id="UP000823629">
    <property type="component" value="Unassembled WGS sequence"/>
</dbReference>
<comment type="caution">
    <text evidence="2">The sequence shown here is derived from an EMBL/GenBank/DDBJ whole genome shotgun (WGS) entry which is preliminary data.</text>
</comment>
<name>A0A9D9D8T5_9BACL</name>
<dbReference type="Pfam" id="PF09823">
    <property type="entry name" value="DUF2357"/>
    <property type="match status" value="1"/>
</dbReference>
<evidence type="ECO:0000313" key="3">
    <source>
        <dbReference type="Proteomes" id="UP000823629"/>
    </source>
</evidence>
<evidence type="ECO:0000313" key="2">
    <source>
        <dbReference type="EMBL" id="MBO8414060.1"/>
    </source>
</evidence>
<reference evidence="2" key="2">
    <citation type="journal article" date="2021" name="PeerJ">
        <title>Extensive microbial diversity within the chicken gut microbiome revealed by metagenomics and culture.</title>
        <authorList>
            <person name="Gilroy R."/>
            <person name="Ravi A."/>
            <person name="Getino M."/>
            <person name="Pursley I."/>
            <person name="Horton D.L."/>
            <person name="Alikhan N.F."/>
            <person name="Baker D."/>
            <person name="Gharbi K."/>
            <person name="Hall N."/>
            <person name="Watson M."/>
            <person name="Adriaenssens E.M."/>
            <person name="Foster-Nyarko E."/>
            <person name="Jarju S."/>
            <person name="Secka A."/>
            <person name="Antonio M."/>
            <person name="Oren A."/>
            <person name="Chaudhuri R.R."/>
            <person name="La Ragione R."/>
            <person name="Hildebrand F."/>
            <person name="Pallen M.J."/>
        </authorList>
    </citation>
    <scope>NUCLEOTIDE SEQUENCE</scope>
    <source>
        <strain evidence="2">1748</strain>
    </source>
</reference>
<organism evidence="2 3">
    <name type="scientific">Candidatus Scatoplasma merdavium</name>
    <dbReference type="NCBI Taxonomy" id="2840932"/>
    <lineage>
        <taxon>Bacteria</taxon>
        <taxon>Bacillati</taxon>
        <taxon>Bacillota</taxon>
        <taxon>Bacilli</taxon>
        <taxon>Bacillales</taxon>
        <taxon>Candidatus Scatoplasma</taxon>
    </lineage>
</organism>
<evidence type="ECO:0000259" key="1">
    <source>
        <dbReference type="Pfam" id="PF09823"/>
    </source>
</evidence>